<evidence type="ECO:0000313" key="3">
    <source>
        <dbReference type="Proteomes" id="UP000799118"/>
    </source>
</evidence>
<keyword evidence="1" id="KW-0472">Membrane</keyword>
<sequence length="91" mass="10711">MFGVVCNLETEIVGWKPFKRDPRLKLQTTSIVLFFISFFLLSSSWLSHFILSTHSFLHFPPITEYKFEYAFLHHNSGPLGFKRYCLSDYKG</sequence>
<dbReference type="AlphaFoldDB" id="A0A6A4GKW2"/>
<protein>
    <submittedName>
        <fullName evidence="2">Uncharacterized protein</fullName>
    </submittedName>
</protein>
<feature type="transmembrane region" description="Helical" evidence="1">
    <location>
        <begin position="29"/>
        <end position="51"/>
    </location>
</feature>
<keyword evidence="1" id="KW-0812">Transmembrane</keyword>
<gene>
    <name evidence="2" type="ORF">BT96DRAFT_561691</name>
</gene>
<accession>A0A6A4GKW2</accession>
<keyword evidence="1" id="KW-1133">Transmembrane helix</keyword>
<evidence type="ECO:0000313" key="2">
    <source>
        <dbReference type="EMBL" id="KAE9385947.1"/>
    </source>
</evidence>
<evidence type="ECO:0000256" key="1">
    <source>
        <dbReference type="SAM" id="Phobius"/>
    </source>
</evidence>
<reference evidence="2" key="1">
    <citation type="journal article" date="2019" name="Environ. Microbiol.">
        <title>Fungal ecological strategies reflected in gene transcription - a case study of two litter decomposers.</title>
        <authorList>
            <person name="Barbi F."/>
            <person name="Kohler A."/>
            <person name="Barry K."/>
            <person name="Baskaran P."/>
            <person name="Daum C."/>
            <person name="Fauchery L."/>
            <person name="Ihrmark K."/>
            <person name="Kuo A."/>
            <person name="LaButti K."/>
            <person name="Lipzen A."/>
            <person name="Morin E."/>
            <person name="Grigoriev I.V."/>
            <person name="Henrissat B."/>
            <person name="Lindahl B."/>
            <person name="Martin F."/>
        </authorList>
    </citation>
    <scope>NUCLEOTIDE SEQUENCE</scope>
    <source>
        <strain evidence="2">JB14</strain>
    </source>
</reference>
<keyword evidence="3" id="KW-1185">Reference proteome</keyword>
<dbReference type="Proteomes" id="UP000799118">
    <property type="component" value="Unassembled WGS sequence"/>
</dbReference>
<name>A0A6A4GKW2_9AGAR</name>
<organism evidence="2 3">
    <name type="scientific">Gymnopus androsaceus JB14</name>
    <dbReference type="NCBI Taxonomy" id="1447944"/>
    <lineage>
        <taxon>Eukaryota</taxon>
        <taxon>Fungi</taxon>
        <taxon>Dikarya</taxon>
        <taxon>Basidiomycota</taxon>
        <taxon>Agaricomycotina</taxon>
        <taxon>Agaricomycetes</taxon>
        <taxon>Agaricomycetidae</taxon>
        <taxon>Agaricales</taxon>
        <taxon>Marasmiineae</taxon>
        <taxon>Omphalotaceae</taxon>
        <taxon>Gymnopus</taxon>
    </lineage>
</organism>
<dbReference type="EMBL" id="ML769928">
    <property type="protein sequence ID" value="KAE9385947.1"/>
    <property type="molecule type" value="Genomic_DNA"/>
</dbReference>
<proteinExistence type="predicted"/>